<dbReference type="GO" id="GO:0008168">
    <property type="term" value="F:methyltransferase activity"/>
    <property type="evidence" value="ECO:0007669"/>
    <property type="project" value="UniProtKB-KW"/>
</dbReference>
<evidence type="ECO:0000256" key="2">
    <source>
        <dbReference type="ARBA" id="ARBA00022679"/>
    </source>
</evidence>
<dbReference type="GO" id="GO:0032259">
    <property type="term" value="P:methylation"/>
    <property type="evidence" value="ECO:0007669"/>
    <property type="project" value="UniProtKB-KW"/>
</dbReference>
<evidence type="ECO:0000313" key="3">
    <source>
        <dbReference type="EMBL" id="MCM2390499.1"/>
    </source>
</evidence>
<dbReference type="EMBL" id="JAMQAW010000025">
    <property type="protein sequence ID" value="MCM2390499.1"/>
    <property type="molecule type" value="Genomic_DNA"/>
</dbReference>
<dbReference type="InterPro" id="IPR029063">
    <property type="entry name" value="SAM-dependent_MTases_sf"/>
</dbReference>
<evidence type="ECO:0000256" key="1">
    <source>
        <dbReference type="ARBA" id="ARBA00022603"/>
    </source>
</evidence>
<dbReference type="SUPFAM" id="SSF53335">
    <property type="entry name" value="S-adenosyl-L-methionine-dependent methyltransferases"/>
    <property type="match status" value="1"/>
</dbReference>
<proteinExistence type="predicted"/>
<reference evidence="3" key="1">
    <citation type="submission" date="2022-06" db="EMBL/GenBank/DDBJ databases">
        <title>Genome public.</title>
        <authorList>
            <person name="Sun Q."/>
        </authorList>
    </citation>
    <scope>NUCLEOTIDE SEQUENCE</scope>
    <source>
        <strain evidence="3">CWNU-1</strain>
    </source>
</reference>
<dbReference type="Pfam" id="PF04072">
    <property type="entry name" value="LCM"/>
    <property type="match status" value="1"/>
</dbReference>
<keyword evidence="4" id="KW-1185">Reference proteome</keyword>
<dbReference type="PANTHER" id="PTHR43619:SF2">
    <property type="entry name" value="S-ADENOSYL-L-METHIONINE-DEPENDENT METHYLTRANSFERASES SUPERFAMILY PROTEIN"/>
    <property type="match status" value="1"/>
</dbReference>
<organism evidence="3 4">
    <name type="scientific">Streptomyces albipurpureus</name>
    <dbReference type="NCBI Taxonomy" id="2897419"/>
    <lineage>
        <taxon>Bacteria</taxon>
        <taxon>Bacillati</taxon>
        <taxon>Actinomycetota</taxon>
        <taxon>Actinomycetes</taxon>
        <taxon>Kitasatosporales</taxon>
        <taxon>Streptomycetaceae</taxon>
        <taxon>Streptomyces</taxon>
    </lineage>
</organism>
<dbReference type="EC" id="2.1.1.-" evidence="3"/>
<keyword evidence="1 3" id="KW-0489">Methyltransferase</keyword>
<dbReference type="Gene3D" id="3.40.50.150">
    <property type="entry name" value="Vaccinia Virus protein VP39"/>
    <property type="match status" value="1"/>
</dbReference>
<protein>
    <submittedName>
        <fullName evidence="3">Class I SAM-dependent methyltransferase</fullName>
        <ecNumber evidence="3">2.1.1.-</ecNumber>
    </submittedName>
</protein>
<name>A0ABT0UPE5_9ACTN</name>
<evidence type="ECO:0000313" key="4">
    <source>
        <dbReference type="Proteomes" id="UP001431429"/>
    </source>
</evidence>
<accession>A0ABT0UPE5</accession>
<dbReference type="InterPro" id="IPR007213">
    <property type="entry name" value="Ppm1/Ppm2/Tcmp"/>
</dbReference>
<comment type="caution">
    <text evidence="3">The sequence shown here is derived from an EMBL/GenBank/DDBJ whole genome shotgun (WGS) entry which is preliminary data.</text>
</comment>
<dbReference type="RefSeq" id="WP_250921091.1">
    <property type="nucleotide sequence ID" value="NZ_JAMQAW010000025.1"/>
</dbReference>
<dbReference type="Proteomes" id="UP001431429">
    <property type="component" value="Unassembled WGS sequence"/>
</dbReference>
<keyword evidence="2 3" id="KW-0808">Transferase</keyword>
<dbReference type="PANTHER" id="PTHR43619">
    <property type="entry name" value="S-ADENOSYL-L-METHIONINE-DEPENDENT METHYLTRANSFERASE YKTD-RELATED"/>
    <property type="match status" value="1"/>
</dbReference>
<gene>
    <name evidence="3" type="ORF">NBG84_19735</name>
</gene>
<sequence length="265" mass="28431">MSATLLTPLYGRAHATDLLPGTAFRDPIAARLLAQTGYRPPEVLTDRGNAVGSVHRAIALDAITTAFAARCPQGVVLSAGIGLDTRAQRLREHTPASLTWLGADLPEVIQLRRALLPEDPVTLFAASVTEPGWYDALTTETSDRPVLVIAEGLLMYFEPDGLRFFLDSCRTAFGPGAELAGDYFHPRLALSDRHPIVRATGARFRSGAANGHRLAATAPGWHLVAEHPVMERISPLHRAAAGIFRLITLGSRPYAVAHLKAGALV</sequence>